<protein>
    <submittedName>
        <fullName evidence="2">Uncharacterized protein</fullName>
    </submittedName>
</protein>
<sequence>MLDHDTAWNFALSGTEEVFGHPIIGDWCREAPATRHEDRSDRGTSATPCLTTSPGSTGASTELSDLWMGSCRNLEEDVLNAAAVPLGCEEAASPSTAINGWFNTVGRMDQLPTEPVPAFAMDLEMQTGCTGVAVPSETGLASPPLGALADDTRTLFGSSFFSL</sequence>
<organism evidence="2 3">
    <name type="scientific">Acaromyces ingoldii</name>
    <dbReference type="NCBI Taxonomy" id="215250"/>
    <lineage>
        <taxon>Eukaryota</taxon>
        <taxon>Fungi</taxon>
        <taxon>Dikarya</taxon>
        <taxon>Basidiomycota</taxon>
        <taxon>Ustilaginomycotina</taxon>
        <taxon>Exobasidiomycetes</taxon>
        <taxon>Exobasidiales</taxon>
        <taxon>Cryptobasidiaceae</taxon>
        <taxon>Acaromyces</taxon>
    </lineage>
</organism>
<feature type="compositionally biased region" description="Polar residues" evidence="1">
    <location>
        <begin position="43"/>
        <end position="61"/>
    </location>
</feature>
<gene>
    <name evidence="2" type="ORF">FA10DRAFT_289494</name>
</gene>
<accession>A0A316YBK2</accession>
<dbReference type="EMBL" id="KZ819642">
    <property type="protein sequence ID" value="PWN86917.1"/>
    <property type="molecule type" value="Genomic_DNA"/>
</dbReference>
<evidence type="ECO:0000256" key="1">
    <source>
        <dbReference type="SAM" id="MobiDB-lite"/>
    </source>
</evidence>
<dbReference type="GeneID" id="37046215"/>
<keyword evidence="3" id="KW-1185">Reference proteome</keyword>
<reference evidence="2 3" key="1">
    <citation type="journal article" date="2018" name="Mol. Biol. Evol.">
        <title>Broad Genomic Sampling Reveals a Smut Pathogenic Ancestry of the Fungal Clade Ustilaginomycotina.</title>
        <authorList>
            <person name="Kijpornyongpan T."/>
            <person name="Mondo S.J."/>
            <person name="Barry K."/>
            <person name="Sandor L."/>
            <person name="Lee J."/>
            <person name="Lipzen A."/>
            <person name="Pangilinan J."/>
            <person name="LaButti K."/>
            <person name="Hainaut M."/>
            <person name="Henrissat B."/>
            <person name="Grigoriev I.V."/>
            <person name="Spatafora J.W."/>
            <person name="Aime M.C."/>
        </authorList>
    </citation>
    <scope>NUCLEOTIDE SEQUENCE [LARGE SCALE GENOMIC DNA]</scope>
    <source>
        <strain evidence="2 3">MCA 4198</strain>
    </source>
</reference>
<evidence type="ECO:0000313" key="3">
    <source>
        <dbReference type="Proteomes" id="UP000245768"/>
    </source>
</evidence>
<dbReference type="AlphaFoldDB" id="A0A316YBK2"/>
<feature type="region of interest" description="Disordered" evidence="1">
    <location>
        <begin position="34"/>
        <end position="61"/>
    </location>
</feature>
<evidence type="ECO:0000313" key="2">
    <source>
        <dbReference type="EMBL" id="PWN86917.1"/>
    </source>
</evidence>
<dbReference type="Proteomes" id="UP000245768">
    <property type="component" value="Unassembled WGS sequence"/>
</dbReference>
<dbReference type="RefSeq" id="XP_025374115.1">
    <property type="nucleotide sequence ID" value="XM_025524299.1"/>
</dbReference>
<name>A0A316YBK2_9BASI</name>
<proteinExistence type="predicted"/>
<dbReference type="InParanoid" id="A0A316YBK2"/>